<proteinExistence type="predicted"/>
<dbReference type="Proteomes" id="UP001642540">
    <property type="component" value="Unassembled WGS sequence"/>
</dbReference>
<protein>
    <recommendedName>
        <fullName evidence="8">Matrin-type domain-containing protein</fullName>
    </recommendedName>
</protein>
<dbReference type="Gene3D" id="3.30.160.60">
    <property type="entry name" value="Classic Zinc Finger"/>
    <property type="match status" value="1"/>
</dbReference>
<gene>
    <name evidence="9" type="ORF">ODALV1_LOCUS15297</name>
</gene>
<dbReference type="SUPFAM" id="SSF57667">
    <property type="entry name" value="beta-beta-alpha zinc fingers"/>
    <property type="match status" value="1"/>
</dbReference>
<dbReference type="PANTHER" id="PTHR13173:SF10">
    <property type="entry name" value="WW DOMAIN-BINDING PROTEIN 4"/>
    <property type="match status" value="1"/>
</dbReference>
<evidence type="ECO:0000256" key="5">
    <source>
        <dbReference type="ARBA" id="ARBA00023242"/>
    </source>
</evidence>
<dbReference type="SMART" id="SM00451">
    <property type="entry name" value="ZnF_U1"/>
    <property type="match status" value="1"/>
</dbReference>
<keyword evidence="6" id="KW-0175">Coiled coil</keyword>
<dbReference type="EMBL" id="CAXLJM020000046">
    <property type="protein sequence ID" value="CAL8111721.1"/>
    <property type="molecule type" value="Genomic_DNA"/>
</dbReference>
<dbReference type="InterPro" id="IPR036236">
    <property type="entry name" value="Znf_C2H2_sf"/>
</dbReference>
<accession>A0ABP1QUJ4</accession>
<evidence type="ECO:0000256" key="1">
    <source>
        <dbReference type="ARBA" id="ARBA00004123"/>
    </source>
</evidence>
<keyword evidence="10" id="KW-1185">Reference proteome</keyword>
<evidence type="ECO:0000256" key="2">
    <source>
        <dbReference type="ARBA" id="ARBA00022723"/>
    </source>
</evidence>
<keyword evidence="3" id="KW-0863">Zinc-finger</keyword>
<keyword evidence="4" id="KW-0862">Zinc</keyword>
<feature type="region of interest" description="Disordered" evidence="7">
    <location>
        <begin position="97"/>
        <end position="154"/>
    </location>
</feature>
<comment type="subcellular location">
    <subcellularLocation>
        <location evidence="1">Nucleus</location>
    </subcellularLocation>
</comment>
<evidence type="ECO:0000256" key="4">
    <source>
        <dbReference type="ARBA" id="ARBA00022833"/>
    </source>
</evidence>
<organism evidence="9 10">
    <name type="scientific">Orchesella dallaii</name>
    <dbReference type="NCBI Taxonomy" id="48710"/>
    <lineage>
        <taxon>Eukaryota</taxon>
        <taxon>Metazoa</taxon>
        <taxon>Ecdysozoa</taxon>
        <taxon>Arthropoda</taxon>
        <taxon>Hexapoda</taxon>
        <taxon>Collembola</taxon>
        <taxon>Entomobryomorpha</taxon>
        <taxon>Entomobryoidea</taxon>
        <taxon>Orchesellidae</taxon>
        <taxon>Orchesellinae</taxon>
        <taxon>Orchesella</taxon>
    </lineage>
</organism>
<dbReference type="InterPro" id="IPR013085">
    <property type="entry name" value="U1-CZ_Znf_C2H2"/>
</dbReference>
<comment type="caution">
    <text evidence="9">The sequence shown here is derived from an EMBL/GenBank/DDBJ whole genome shotgun (WGS) entry which is preliminary data.</text>
</comment>
<evidence type="ECO:0000256" key="6">
    <source>
        <dbReference type="SAM" id="Coils"/>
    </source>
</evidence>
<evidence type="ECO:0000256" key="7">
    <source>
        <dbReference type="SAM" id="MobiDB-lite"/>
    </source>
</evidence>
<feature type="compositionally biased region" description="Basic and acidic residues" evidence="7">
    <location>
        <begin position="124"/>
        <end position="136"/>
    </location>
</feature>
<feature type="region of interest" description="Disordered" evidence="7">
    <location>
        <begin position="192"/>
        <end position="233"/>
    </location>
</feature>
<keyword evidence="5" id="KW-0539">Nucleus</keyword>
<sequence>MADYWKSLDKKFCDICKCWLADNKASIAFHESGKRHIENVQKRLKDIQKKNKQDEKKEKKLEYDMKMIEQAANAAMKKDMEDNPDMSMKLKAYYEKAGLDPSGGDPDASKPGASTSNVQPKISHRSEKEKKADDAKLAQMHKPAQPYNRSGGWQTIQKDADYDLELPASSTHQFVAKQTVKKRPPITFTEKSVASLNASSSTISSGFSIKTEPDVAFKKRKVDRSNMRRRDDD</sequence>
<dbReference type="PROSITE" id="PS50171">
    <property type="entry name" value="ZF_MATRIN"/>
    <property type="match status" value="1"/>
</dbReference>
<dbReference type="Pfam" id="PF06220">
    <property type="entry name" value="zf-U1"/>
    <property type="match status" value="1"/>
</dbReference>
<dbReference type="InterPro" id="IPR000690">
    <property type="entry name" value="Matrin/U1-C_Znf_C2H2"/>
</dbReference>
<feature type="compositionally biased region" description="Basic and acidic residues" evidence="7">
    <location>
        <begin position="211"/>
        <end position="233"/>
    </location>
</feature>
<dbReference type="InterPro" id="IPR040023">
    <property type="entry name" value="WBP4"/>
</dbReference>
<feature type="compositionally biased region" description="Low complexity" evidence="7">
    <location>
        <begin position="192"/>
        <end position="208"/>
    </location>
</feature>
<keyword evidence="2" id="KW-0479">Metal-binding</keyword>
<reference evidence="9 10" key="1">
    <citation type="submission" date="2024-08" db="EMBL/GenBank/DDBJ databases">
        <authorList>
            <person name="Cucini C."/>
            <person name="Frati F."/>
        </authorList>
    </citation>
    <scope>NUCLEOTIDE SEQUENCE [LARGE SCALE GENOMIC DNA]</scope>
</reference>
<evidence type="ECO:0000313" key="9">
    <source>
        <dbReference type="EMBL" id="CAL8111721.1"/>
    </source>
</evidence>
<evidence type="ECO:0000259" key="8">
    <source>
        <dbReference type="PROSITE" id="PS50171"/>
    </source>
</evidence>
<feature type="domain" description="Matrin-type" evidence="8">
    <location>
        <begin position="11"/>
        <end position="42"/>
    </location>
</feature>
<name>A0ABP1QUJ4_9HEXA</name>
<dbReference type="InterPro" id="IPR003604">
    <property type="entry name" value="Matrin/U1-like-C_Znf_C2H2"/>
</dbReference>
<dbReference type="PANTHER" id="PTHR13173">
    <property type="entry name" value="WW DOMAIN BINDING PROTEIN 4"/>
    <property type="match status" value="1"/>
</dbReference>
<evidence type="ECO:0000313" key="10">
    <source>
        <dbReference type="Proteomes" id="UP001642540"/>
    </source>
</evidence>
<evidence type="ECO:0000256" key="3">
    <source>
        <dbReference type="ARBA" id="ARBA00022771"/>
    </source>
</evidence>
<feature type="coiled-coil region" evidence="6">
    <location>
        <begin position="30"/>
        <end position="64"/>
    </location>
</feature>